<feature type="non-terminal residue" evidence="5">
    <location>
        <position position="1"/>
    </location>
</feature>
<protein>
    <submittedName>
        <fullName evidence="5">Uncharacterized protein</fullName>
    </submittedName>
</protein>
<accession>A0ABN8LID9</accession>
<comment type="caution">
    <text evidence="5">The sequence shown here is derived from an EMBL/GenBank/DDBJ whole genome shotgun (WGS) entry which is preliminary data.</text>
</comment>
<evidence type="ECO:0000256" key="2">
    <source>
        <dbReference type="ARBA" id="ARBA00010366"/>
    </source>
</evidence>
<reference evidence="5 6" key="1">
    <citation type="submission" date="2022-05" db="EMBL/GenBank/DDBJ databases">
        <authorList>
            <consortium name="Genoscope - CEA"/>
            <person name="William W."/>
        </authorList>
    </citation>
    <scope>NUCLEOTIDE SEQUENCE [LARGE SCALE GENOMIC DNA]</scope>
</reference>
<keyword evidence="6" id="KW-1185">Reference proteome</keyword>
<keyword evidence="4" id="KW-1015">Disulfide bond</keyword>
<keyword evidence="3" id="KW-0964">Secreted</keyword>
<dbReference type="InterPro" id="IPR038456">
    <property type="entry name" value="Macin_sf"/>
</dbReference>
<evidence type="ECO:0000256" key="1">
    <source>
        <dbReference type="ARBA" id="ARBA00004613"/>
    </source>
</evidence>
<gene>
    <name evidence="5" type="ORF">PEVE_00033118</name>
</gene>
<dbReference type="Gene3D" id="3.30.30.100">
    <property type="match status" value="1"/>
</dbReference>
<dbReference type="InterPro" id="IPR029230">
    <property type="entry name" value="Macin"/>
</dbReference>
<dbReference type="EMBL" id="CALNXI010000049">
    <property type="protein sequence ID" value="CAH3016838.1"/>
    <property type="molecule type" value="Genomic_DNA"/>
</dbReference>
<comment type="similarity">
    <text evidence="2">Belongs to the macin family.</text>
</comment>
<evidence type="ECO:0000256" key="4">
    <source>
        <dbReference type="ARBA" id="ARBA00023157"/>
    </source>
</evidence>
<evidence type="ECO:0000256" key="3">
    <source>
        <dbReference type="ARBA" id="ARBA00022525"/>
    </source>
</evidence>
<proteinExistence type="inferred from homology"/>
<evidence type="ECO:0000313" key="6">
    <source>
        <dbReference type="Proteomes" id="UP001159427"/>
    </source>
</evidence>
<dbReference type="Pfam" id="PF14865">
    <property type="entry name" value="Macin"/>
    <property type="match status" value="1"/>
</dbReference>
<comment type="subcellular location">
    <subcellularLocation>
        <location evidence="1">Secreted</location>
    </subcellularLocation>
</comment>
<organism evidence="5 6">
    <name type="scientific">Porites evermanni</name>
    <dbReference type="NCBI Taxonomy" id="104178"/>
    <lineage>
        <taxon>Eukaryota</taxon>
        <taxon>Metazoa</taxon>
        <taxon>Cnidaria</taxon>
        <taxon>Anthozoa</taxon>
        <taxon>Hexacorallia</taxon>
        <taxon>Scleractinia</taxon>
        <taxon>Fungiina</taxon>
        <taxon>Poritidae</taxon>
        <taxon>Porites</taxon>
    </lineage>
</organism>
<evidence type="ECO:0000313" key="5">
    <source>
        <dbReference type="EMBL" id="CAH3016838.1"/>
    </source>
</evidence>
<sequence length="65" mass="7180">VSGNCFKTWSRCSGWSSWGTGWLWKSCFDRCVNLGYTGGSCQLCPSSCWMSSKAWKCICFGNGSC</sequence>
<dbReference type="Proteomes" id="UP001159427">
    <property type="component" value="Unassembled WGS sequence"/>
</dbReference>
<name>A0ABN8LID9_9CNID</name>